<evidence type="ECO:0000259" key="3">
    <source>
        <dbReference type="Pfam" id="PF16344"/>
    </source>
</evidence>
<dbReference type="RefSeq" id="WP_189627492.1">
    <property type="nucleotide sequence ID" value="NZ_BNAF01000012.1"/>
</dbReference>
<keyword evidence="1" id="KW-1133">Transmembrane helix</keyword>
<dbReference type="Gene3D" id="3.55.50.30">
    <property type="match status" value="1"/>
</dbReference>
<dbReference type="Pfam" id="PF04773">
    <property type="entry name" value="FecR"/>
    <property type="match status" value="1"/>
</dbReference>
<proteinExistence type="predicted"/>
<protein>
    <submittedName>
        <fullName evidence="4">Iron dicitrate transporter FecR</fullName>
    </submittedName>
</protein>
<evidence type="ECO:0000313" key="4">
    <source>
        <dbReference type="EMBL" id="GHE44548.1"/>
    </source>
</evidence>
<sequence length="404" mass="44869">MDRKDEEHLIHIASLLARSTCNDLSPMEQTELAHWLSDAPANQQLYAKVRSKQLQQKALEHIATFDSNNAYDRVKEQLSFAEDNSPVLRRKIWFGAAAAALLISCSFAAYLFFGRQQHTDLVAEAKDQVATSQKATIVLADGRTFTLDGGEKQIRMSQGALRDGTGKLIAETGSASSAKITTPKGATCDIQLSDGSLVKLNAASSLIYPLDFRAEQREVTLEGEGYFEVAKQEGKPFVVHTARQRVAVLGTHFNIAAYAGNEVTSTTLLEGSITVEPVDRHVQVLLRPGEQSVLNLANVLTKKKVAVEQEVAWLYGRFNFEGKHLREVMDEVSRWYDITVRYEGQVPNVEFFGGTFRSSKLNTILKLLDSNDIRYKLERDSVLIIGEMPMQKEPMQKGGTTGKN</sequence>
<dbReference type="Gene3D" id="2.60.120.1440">
    <property type="match status" value="1"/>
</dbReference>
<feature type="domain" description="Protein FecR C-terminal" evidence="3">
    <location>
        <begin position="317"/>
        <end position="384"/>
    </location>
</feature>
<dbReference type="PANTHER" id="PTHR30273:SF2">
    <property type="entry name" value="PROTEIN FECR"/>
    <property type="match status" value="1"/>
</dbReference>
<dbReference type="Proteomes" id="UP000620550">
    <property type="component" value="Unassembled WGS sequence"/>
</dbReference>
<evidence type="ECO:0000313" key="5">
    <source>
        <dbReference type="Proteomes" id="UP000620550"/>
    </source>
</evidence>
<dbReference type="InterPro" id="IPR032508">
    <property type="entry name" value="FecR_C"/>
</dbReference>
<feature type="domain" description="FecR protein" evidence="2">
    <location>
        <begin position="179"/>
        <end position="273"/>
    </location>
</feature>
<evidence type="ECO:0000256" key="1">
    <source>
        <dbReference type="SAM" id="Phobius"/>
    </source>
</evidence>
<dbReference type="InterPro" id="IPR012373">
    <property type="entry name" value="Ferrdict_sens_TM"/>
</dbReference>
<accession>A0ABQ3HZX2</accession>
<keyword evidence="5" id="KW-1185">Reference proteome</keyword>
<name>A0ABQ3HZX2_9SPHI</name>
<dbReference type="EMBL" id="BNAF01000012">
    <property type="protein sequence ID" value="GHE44548.1"/>
    <property type="molecule type" value="Genomic_DNA"/>
</dbReference>
<organism evidence="4 5">
    <name type="scientific">Sphingobacterium griseoflavum</name>
    <dbReference type="NCBI Taxonomy" id="1474952"/>
    <lineage>
        <taxon>Bacteria</taxon>
        <taxon>Pseudomonadati</taxon>
        <taxon>Bacteroidota</taxon>
        <taxon>Sphingobacteriia</taxon>
        <taxon>Sphingobacteriales</taxon>
        <taxon>Sphingobacteriaceae</taxon>
        <taxon>Sphingobacterium</taxon>
    </lineage>
</organism>
<feature type="transmembrane region" description="Helical" evidence="1">
    <location>
        <begin position="92"/>
        <end position="113"/>
    </location>
</feature>
<dbReference type="Pfam" id="PF16344">
    <property type="entry name" value="FecR_C"/>
    <property type="match status" value="1"/>
</dbReference>
<reference evidence="5" key="1">
    <citation type="journal article" date="2019" name="Int. J. Syst. Evol. Microbiol.">
        <title>The Global Catalogue of Microorganisms (GCM) 10K type strain sequencing project: providing services to taxonomists for standard genome sequencing and annotation.</title>
        <authorList>
            <consortium name="The Broad Institute Genomics Platform"/>
            <consortium name="The Broad Institute Genome Sequencing Center for Infectious Disease"/>
            <person name="Wu L."/>
            <person name="Ma J."/>
        </authorList>
    </citation>
    <scope>NUCLEOTIDE SEQUENCE [LARGE SCALE GENOMIC DNA]</scope>
    <source>
        <strain evidence="5">CGMCC 1.12966</strain>
    </source>
</reference>
<evidence type="ECO:0000259" key="2">
    <source>
        <dbReference type="Pfam" id="PF04773"/>
    </source>
</evidence>
<dbReference type="InterPro" id="IPR006860">
    <property type="entry name" value="FecR"/>
</dbReference>
<comment type="caution">
    <text evidence="4">The sequence shown here is derived from an EMBL/GenBank/DDBJ whole genome shotgun (WGS) entry which is preliminary data.</text>
</comment>
<dbReference type="PANTHER" id="PTHR30273">
    <property type="entry name" value="PERIPLASMIC SIGNAL SENSOR AND SIGMA FACTOR ACTIVATOR FECR-RELATED"/>
    <property type="match status" value="1"/>
</dbReference>
<gene>
    <name evidence="4" type="ORF">GCM10017764_29710</name>
</gene>
<keyword evidence="1" id="KW-0812">Transmembrane</keyword>
<keyword evidence="1" id="KW-0472">Membrane</keyword>